<dbReference type="Proteomes" id="UP000676336">
    <property type="component" value="Unassembled WGS sequence"/>
</dbReference>
<proteinExistence type="predicted"/>
<gene>
    <name evidence="2" type="ORF">SMN809_LOCUS78492</name>
</gene>
<protein>
    <submittedName>
        <fullName evidence="2">Uncharacterized protein</fullName>
    </submittedName>
</protein>
<dbReference type="EMBL" id="CAJOBI010339967">
    <property type="protein sequence ID" value="CAF5211469.1"/>
    <property type="molecule type" value="Genomic_DNA"/>
</dbReference>
<feature type="non-terminal residue" evidence="2">
    <location>
        <position position="1"/>
    </location>
</feature>
<sequence length="75" mass="8420">SQQNIKAMSETVQSSSDTHPPESLSELRVKICSVRLPSSTKLVDICVIMEIDNKYPYRTEIIHKKGKSNMPTNSV</sequence>
<evidence type="ECO:0000313" key="2">
    <source>
        <dbReference type="EMBL" id="CAF5211469.1"/>
    </source>
</evidence>
<feature type="compositionally biased region" description="Polar residues" evidence="1">
    <location>
        <begin position="1"/>
        <end position="18"/>
    </location>
</feature>
<comment type="caution">
    <text evidence="2">The sequence shown here is derived from an EMBL/GenBank/DDBJ whole genome shotgun (WGS) entry which is preliminary data.</text>
</comment>
<reference evidence="2" key="1">
    <citation type="submission" date="2021-02" db="EMBL/GenBank/DDBJ databases">
        <authorList>
            <person name="Nowell W R."/>
        </authorList>
    </citation>
    <scope>NUCLEOTIDE SEQUENCE</scope>
</reference>
<organism evidence="2 3">
    <name type="scientific">Rotaria magnacalcarata</name>
    <dbReference type="NCBI Taxonomy" id="392030"/>
    <lineage>
        <taxon>Eukaryota</taxon>
        <taxon>Metazoa</taxon>
        <taxon>Spiralia</taxon>
        <taxon>Gnathifera</taxon>
        <taxon>Rotifera</taxon>
        <taxon>Eurotatoria</taxon>
        <taxon>Bdelloidea</taxon>
        <taxon>Philodinida</taxon>
        <taxon>Philodinidae</taxon>
        <taxon>Rotaria</taxon>
    </lineage>
</organism>
<name>A0A8S3J531_9BILA</name>
<feature type="region of interest" description="Disordered" evidence="1">
    <location>
        <begin position="1"/>
        <end position="24"/>
    </location>
</feature>
<dbReference type="AlphaFoldDB" id="A0A8S3J531"/>
<feature type="non-terminal residue" evidence="2">
    <location>
        <position position="75"/>
    </location>
</feature>
<accession>A0A8S3J531</accession>
<evidence type="ECO:0000313" key="3">
    <source>
        <dbReference type="Proteomes" id="UP000676336"/>
    </source>
</evidence>
<evidence type="ECO:0000256" key="1">
    <source>
        <dbReference type="SAM" id="MobiDB-lite"/>
    </source>
</evidence>